<feature type="compositionally biased region" description="Low complexity" evidence="6">
    <location>
        <begin position="227"/>
        <end position="249"/>
    </location>
</feature>
<dbReference type="PROSITE" id="PS50157">
    <property type="entry name" value="ZINC_FINGER_C2H2_2"/>
    <property type="match status" value="1"/>
</dbReference>
<keyword evidence="4" id="KW-0862">Zinc</keyword>
<gene>
    <name evidence="8" type="ORF">VKT23_012215</name>
</gene>
<feature type="region of interest" description="Disordered" evidence="6">
    <location>
        <begin position="1"/>
        <end position="21"/>
    </location>
</feature>
<organism evidence="8 9">
    <name type="scientific">Marasmiellus scandens</name>
    <dbReference type="NCBI Taxonomy" id="2682957"/>
    <lineage>
        <taxon>Eukaryota</taxon>
        <taxon>Fungi</taxon>
        <taxon>Dikarya</taxon>
        <taxon>Basidiomycota</taxon>
        <taxon>Agaricomycotina</taxon>
        <taxon>Agaricomycetes</taxon>
        <taxon>Agaricomycetidae</taxon>
        <taxon>Agaricales</taxon>
        <taxon>Marasmiineae</taxon>
        <taxon>Omphalotaceae</taxon>
        <taxon>Marasmiellus</taxon>
    </lineage>
</organism>
<dbReference type="SUPFAM" id="SSF57667">
    <property type="entry name" value="beta-beta-alpha zinc fingers"/>
    <property type="match status" value="1"/>
</dbReference>
<reference evidence="8 9" key="1">
    <citation type="submission" date="2024-01" db="EMBL/GenBank/DDBJ databases">
        <title>A draft genome for the cacao thread blight pathogen Marasmiellus scandens.</title>
        <authorList>
            <person name="Baruah I.K."/>
            <person name="Leung J."/>
            <person name="Bukari Y."/>
            <person name="Amoako-Attah I."/>
            <person name="Meinhardt L.W."/>
            <person name="Bailey B.A."/>
            <person name="Cohen S.P."/>
        </authorList>
    </citation>
    <scope>NUCLEOTIDE SEQUENCE [LARGE SCALE GENOMIC DNA]</scope>
    <source>
        <strain evidence="8 9">GH-19</strain>
    </source>
</reference>
<keyword evidence="3 5" id="KW-0863">Zinc-finger</keyword>
<evidence type="ECO:0000256" key="2">
    <source>
        <dbReference type="ARBA" id="ARBA00022737"/>
    </source>
</evidence>
<dbReference type="EMBL" id="JBANRG010000029">
    <property type="protein sequence ID" value="KAK7452110.1"/>
    <property type="molecule type" value="Genomic_DNA"/>
</dbReference>
<evidence type="ECO:0000313" key="8">
    <source>
        <dbReference type="EMBL" id="KAK7452110.1"/>
    </source>
</evidence>
<feature type="compositionally biased region" description="Polar residues" evidence="6">
    <location>
        <begin position="163"/>
        <end position="174"/>
    </location>
</feature>
<sequence length="491" mass="54529">MVRTPPKLPPDKRPRTRRTSLRDADGFITCPTCGVRLRGDLPRHLRIHGGEEIKFQCPFEGCNHSTSQKSNLRSHINKHRGRKAIRCQLCSFRTDDPGSFTRHKKDVHNYKPKPRIRASQLSLDLKEIVPSTRSNRLVNRRRPVQISIPPPSNIEVSPKHSDTPGSPSYNSATSPRIASALERRASRAEGAEEYVAHAEANDVPIQRHMDNTARSPSLEGYPPELYSQPSGCSPSSSDYDSASSSTPKSPLIPPDGCSIGWKDRNISLSPSPRNSPKIEQTNPLLVFWPTTPPEASVPESGVRDTDIPSFPRHKRFRSYQNYPSNCITSESSYCEAQEKNSGSCVRGNSVEKRTFAPMPDVVYNQQIPYGHTDKGSTIRYRGLEKANSDRGTKFDLMGSVGIVPRGRSVCKRDCPSSCCARIPASAILDRRSISDASGSWNKNTRPNLPPIRTVDVISHCLMQPAVPTKLTARPRSTPPPALKVPQYTRTK</sequence>
<dbReference type="Gene3D" id="3.30.160.60">
    <property type="entry name" value="Classic Zinc Finger"/>
    <property type="match status" value="1"/>
</dbReference>
<accession>A0ABR1J8X6</accession>
<evidence type="ECO:0000256" key="6">
    <source>
        <dbReference type="SAM" id="MobiDB-lite"/>
    </source>
</evidence>
<evidence type="ECO:0000259" key="7">
    <source>
        <dbReference type="PROSITE" id="PS50157"/>
    </source>
</evidence>
<keyword evidence="2" id="KW-0677">Repeat</keyword>
<evidence type="ECO:0000256" key="3">
    <source>
        <dbReference type="ARBA" id="ARBA00022771"/>
    </source>
</evidence>
<keyword evidence="9" id="KW-1185">Reference proteome</keyword>
<comment type="caution">
    <text evidence="8">The sequence shown here is derived from an EMBL/GenBank/DDBJ whole genome shotgun (WGS) entry which is preliminary data.</text>
</comment>
<evidence type="ECO:0000256" key="4">
    <source>
        <dbReference type="ARBA" id="ARBA00022833"/>
    </source>
</evidence>
<feature type="compositionally biased region" description="Basic and acidic residues" evidence="6">
    <location>
        <begin position="197"/>
        <end position="211"/>
    </location>
</feature>
<keyword evidence="1" id="KW-0479">Metal-binding</keyword>
<proteinExistence type="predicted"/>
<feature type="region of interest" description="Disordered" evidence="6">
    <location>
        <begin position="197"/>
        <end position="256"/>
    </location>
</feature>
<dbReference type="SMART" id="SM00355">
    <property type="entry name" value="ZnF_C2H2"/>
    <property type="match status" value="3"/>
</dbReference>
<dbReference type="PANTHER" id="PTHR19818:SF139">
    <property type="entry name" value="PAIR-RULE PROTEIN ODD-PAIRED"/>
    <property type="match status" value="1"/>
</dbReference>
<dbReference type="InterPro" id="IPR036236">
    <property type="entry name" value="Znf_C2H2_sf"/>
</dbReference>
<feature type="region of interest" description="Disordered" evidence="6">
    <location>
        <begin position="134"/>
        <end position="176"/>
    </location>
</feature>
<evidence type="ECO:0000313" key="9">
    <source>
        <dbReference type="Proteomes" id="UP001498398"/>
    </source>
</evidence>
<evidence type="ECO:0000256" key="1">
    <source>
        <dbReference type="ARBA" id="ARBA00022723"/>
    </source>
</evidence>
<feature type="region of interest" description="Disordered" evidence="6">
    <location>
        <begin position="469"/>
        <end position="491"/>
    </location>
</feature>
<dbReference type="PANTHER" id="PTHR19818">
    <property type="entry name" value="ZINC FINGER PROTEIN ZIC AND GLI"/>
    <property type="match status" value="1"/>
</dbReference>
<dbReference type="InterPro" id="IPR050329">
    <property type="entry name" value="GLI_C2H2-zinc-finger"/>
</dbReference>
<name>A0ABR1J8X6_9AGAR</name>
<feature type="domain" description="C2H2-type" evidence="7">
    <location>
        <begin position="55"/>
        <end position="84"/>
    </location>
</feature>
<dbReference type="InterPro" id="IPR013087">
    <property type="entry name" value="Znf_C2H2_type"/>
</dbReference>
<dbReference type="Proteomes" id="UP001498398">
    <property type="component" value="Unassembled WGS sequence"/>
</dbReference>
<protein>
    <recommendedName>
        <fullName evidence="7">C2H2-type domain-containing protein</fullName>
    </recommendedName>
</protein>
<evidence type="ECO:0000256" key="5">
    <source>
        <dbReference type="PROSITE-ProRule" id="PRU00042"/>
    </source>
</evidence>